<keyword evidence="2" id="KW-1185">Reference proteome</keyword>
<dbReference type="EMBL" id="JABFTP020000124">
    <property type="protein sequence ID" value="KAL3280146.1"/>
    <property type="molecule type" value="Genomic_DNA"/>
</dbReference>
<comment type="caution">
    <text evidence="1">The sequence shown here is derived from an EMBL/GenBank/DDBJ whole genome shotgun (WGS) entry which is preliminary data.</text>
</comment>
<organism evidence="1 2">
    <name type="scientific">Cryptolaemus montrouzieri</name>
    <dbReference type="NCBI Taxonomy" id="559131"/>
    <lineage>
        <taxon>Eukaryota</taxon>
        <taxon>Metazoa</taxon>
        <taxon>Ecdysozoa</taxon>
        <taxon>Arthropoda</taxon>
        <taxon>Hexapoda</taxon>
        <taxon>Insecta</taxon>
        <taxon>Pterygota</taxon>
        <taxon>Neoptera</taxon>
        <taxon>Endopterygota</taxon>
        <taxon>Coleoptera</taxon>
        <taxon>Polyphaga</taxon>
        <taxon>Cucujiformia</taxon>
        <taxon>Coccinelloidea</taxon>
        <taxon>Coccinellidae</taxon>
        <taxon>Scymninae</taxon>
        <taxon>Scymnini</taxon>
        <taxon>Cryptolaemus</taxon>
    </lineage>
</organism>
<protein>
    <submittedName>
        <fullName evidence="1">Uncharacterized protein</fullName>
    </submittedName>
</protein>
<sequence length="127" mass="14778">MLQPSDEILRSETRLVLVFSNILELKVAVLKEPKIADHSMVSVELSSKYKQNIEEIKNWSRDLKKLKTANIEEILKRKNWIFGCGTEVYTERIDDMVDEFYMNVESVIDEIAPLELRKTKTTGLTMN</sequence>
<reference evidence="1 2" key="1">
    <citation type="journal article" date="2021" name="BMC Biol.">
        <title>Horizontally acquired antibacterial genes associated with adaptive radiation of ladybird beetles.</title>
        <authorList>
            <person name="Li H.S."/>
            <person name="Tang X.F."/>
            <person name="Huang Y.H."/>
            <person name="Xu Z.Y."/>
            <person name="Chen M.L."/>
            <person name="Du X.Y."/>
            <person name="Qiu B.Y."/>
            <person name="Chen P.T."/>
            <person name="Zhang W."/>
            <person name="Slipinski A."/>
            <person name="Escalona H.E."/>
            <person name="Waterhouse R.M."/>
            <person name="Zwick A."/>
            <person name="Pang H."/>
        </authorList>
    </citation>
    <scope>NUCLEOTIDE SEQUENCE [LARGE SCALE GENOMIC DNA]</scope>
    <source>
        <strain evidence="1">SYSU2018</strain>
    </source>
</reference>
<proteinExistence type="predicted"/>
<gene>
    <name evidence="1" type="ORF">HHI36_017646</name>
</gene>
<dbReference type="Proteomes" id="UP001516400">
    <property type="component" value="Unassembled WGS sequence"/>
</dbReference>
<evidence type="ECO:0000313" key="2">
    <source>
        <dbReference type="Proteomes" id="UP001516400"/>
    </source>
</evidence>
<evidence type="ECO:0000313" key="1">
    <source>
        <dbReference type="EMBL" id="KAL3280146.1"/>
    </source>
</evidence>
<name>A0ABD2NN01_9CUCU</name>
<accession>A0ABD2NN01</accession>
<dbReference type="AlphaFoldDB" id="A0ABD2NN01"/>